<organism evidence="7 8">
    <name type="scientific">Saccharopolyspora rosea</name>
    <dbReference type="NCBI Taxonomy" id="524884"/>
    <lineage>
        <taxon>Bacteria</taxon>
        <taxon>Bacillati</taxon>
        <taxon>Actinomycetota</taxon>
        <taxon>Actinomycetes</taxon>
        <taxon>Pseudonocardiales</taxon>
        <taxon>Pseudonocardiaceae</taxon>
        <taxon>Saccharopolyspora</taxon>
    </lineage>
</organism>
<dbReference type="Gene3D" id="1.10.287.180">
    <property type="entry name" value="Transcription elongation factor, GreA/GreB, N-terminal domain"/>
    <property type="match status" value="1"/>
</dbReference>
<dbReference type="InterPro" id="IPR018151">
    <property type="entry name" value="TF_GreA/GreB_CS"/>
</dbReference>
<keyword evidence="2" id="KW-0805">Transcription regulation</keyword>
<dbReference type="InterPro" id="IPR036953">
    <property type="entry name" value="GreA/GreB_C_sf"/>
</dbReference>
<accession>A0ABW3FZ72</accession>
<dbReference type="PIRSF" id="PIRSF006092">
    <property type="entry name" value="GreA_GreB"/>
    <property type="match status" value="1"/>
</dbReference>
<comment type="caution">
    <text evidence="7">The sequence shown here is derived from an EMBL/GenBank/DDBJ whole genome shotgun (WGS) entry which is preliminary data.</text>
</comment>
<name>A0ABW3FZ72_9PSEU</name>
<evidence type="ECO:0000256" key="2">
    <source>
        <dbReference type="ARBA" id="ARBA00023015"/>
    </source>
</evidence>
<dbReference type="InterPro" id="IPR001437">
    <property type="entry name" value="Tscrpt_elong_fac_GreA/B_C"/>
</dbReference>
<dbReference type="PANTHER" id="PTHR30437">
    <property type="entry name" value="TRANSCRIPTION ELONGATION FACTOR GREA"/>
    <property type="match status" value="1"/>
</dbReference>
<dbReference type="Proteomes" id="UP001597018">
    <property type="component" value="Unassembled WGS sequence"/>
</dbReference>
<protein>
    <submittedName>
        <fullName evidence="7">Transcription elongation factor GreA</fullName>
    </submittedName>
</protein>
<keyword evidence="8" id="KW-1185">Reference proteome</keyword>
<comment type="similarity">
    <text evidence="1">Belongs to the GreA/GreB family.</text>
</comment>
<gene>
    <name evidence="7" type="primary">greA</name>
    <name evidence="7" type="ORF">ACFQ16_28565</name>
</gene>
<dbReference type="Gene3D" id="3.10.50.30">
    <property type="entry name" value="Transcription elongation factor, GreA/GreB, C-terminal domain"/>
    <property type="match status" value="1"/>
</dbReference>
<keyword evidence="7" id="KW-0251">Elongation factor</keyword>
<dbReference type="NCBIfam" id="NF001262">
    <property type="entry name" value="PRK00226.1-3"/>
    <property type="match status" value="1"/>
</dbReference>
<dbReference type="InterPro" id="IPR022691">
    <property type="entry name" value="Tscrpt_elong_fac_GreA/B_N"/>
</dbReference>
<evidence type="ECO:0000256" key="3">
    <source>
        <dbReference type="ARBA" id="ARBA00023163"/>
    </source>
</evidence>
<feature type="domain" description="Transcription elongation factor GreA/GreB C-terminal" evidence="5">
    <location>
        <begin position="83"/>
        <end position="157"/>
    </location>
</feature>
<evidence type="ECO:0000259" key="5">
    <source>
        <dbReference type="Pfam" id="PF01272"/>
    </source>
</evidence>
<keyword evidence="3" id="KW-0804">Transcription</keyword>
<sequence length="161" mass="17971">MEDTRATWFSAEAYERLRRELDELIARRPAVAAEIDRARREGDPRENSGYQVAVEEQEMQEARIRELRALLRDARTGPAPRHADVAEPGTLLTLRFADGETETFLLASHEESAPGAADVVSTRSPLGTALLGARVGEEREYDLPGGEHMRVEVTKIEPYQG</sequence>
<dbReference type="PROSITE" id="PS00829">
    <property type="entry name" value="GREAB_1"/>
    <property type="match status" value="1"/>
</dbReference>
<dbReference type="SUPFAM" id="SSF46557">
    <property type="entry name" value="GreA transcript cleavage protein, N-terminal domain"/>
    <property type="match status" value="1"/>
</dbReference>
<dbReference type="EMBL" id="JBHTIW010000040">
    <property type="protein sequence ID" value="MFD0923717.1"/>
    <property type="molecule type" value="Genomic_DNA"/>
</dbReference>
<dbReference type="SUPFAM" id="SSF54534">
    <property type="entry name" value="FKBP-like"/>
    <property type="match status" value="1"/>
</dbReference>
<evidence type="ECO:0000256" key="1">
    <source>
        <dbReference type="ARBA" id="ARBA00008213"/>
    </source>
</evidence>
<dbReference type="InterPro" id="IPR036805">
    <property type="entry name" value="Tscrpt_elong_fac_GreA/B_N_sf"/>
</dbReference>
<feature type="compositionally biased region" description="Basic and acidic residues" evidence="4">
    <location>
        <begin position="36"/>
        <end position="46"/>
    </location>
</feature>
<feature type="domain" description="Transcription elongation factor GreA/GreB N-terminal" evidence="6">
    <location>
        <begin position="8"/>
        <end position="75"/>
    </location>
</feature>
<reference evidence="8" key="1">
    <citation type="journal article" date="2019" name="Int. J. Syst. Evol. Microbiol.">
        <title>The Global Catalogue of Microorganisms (GCM) 10K type strain sequencing project: providing services to taxonomists for standard genome sequencing and annotation.</title>
        <authorList>
            <consortium name="The Broad Institute Genomics Platform"/>
            <consortium name="The Broad Institute Genome Sequencing Center for Infectious Disease"/>
            <person name="Wu L."/>
            <person name="Ma J."/>
        </authorList>
    </citation>
    <scope>NUCLEOTIDE SEQUENCE [LARGE SCALE GENOMIC DNA]</scope>
    <source>
        <strain evidence="8">CCUG 56401</strain>
    </source>
</reference>
<dbReference type="PROSITE" id="PS00830">
    <property type="entry name" value="GREAB_2"/>
    <property type="match status" value="1"/>
</dbReference>
<dbReference type="GO" id="GO:0003746">
    <property type="term" value="F:translation elongation factor activity"/>
    <property type="evidence" value="ECO:0007669"/>
    <property type="project" value="UniProtKB-KW"/>
</dbReference>
<dbReference type="Pfam" id="PF03449">
    <property type="entry name" value="GreA_GreB_N"/>
    <property type="match status" value="1"/>
</dbReference>
<evidence type="ECO:0000259" key="6">
    <source>
        <dbReference type="Pfam" id="PF03449"/>
    </source>
</evidence>
<dbReference type="Pfam" id="PF01272">
    <property type="entry name" value="GreA_GreB"/>
    <property type="match status" value="1"/>
</dbReference>
<dbReference type="InterPro" id="IPR023459">
    <property type="entry name" value="Tscrpt_elong_fac_GreA/B_fam"/>
</dbReference>
<dbReference type="RefSeq" id="WP_263247636.1">
    <property type="nucleotide sequence ID" value="NZ_BAABLT010000023.1"/>
</dbReference>
<proteinExistence type="inferred from homology"/>
<dbReference type="PANTHER" id="PTHR30437:SF4">
    <property type="entry name" value="TRANSCRIPTION ELONGATION FACTOR GREA"/>
    <property type="match status" value="1"/>
</dbReference>
<evidence type="ECO:0000256" key="4">
    <source>
        <dbReference type="SAM" id="MobiDB-lite"/>
    </source>
</evidence>
<feature type="region of interest" description="Disordered" evidence="4">
    <location>
        <begin position="36"/>
        <end position="57"/>
    </location>
</feature>
<evidence type="ECO:0000313" key="8">
    <source>
        <dbReference type="Proteomes" id="UP001597018"/>
    </source>
</evidence>
<evidence type="ECO:0000313" key="7">
    <source>
        <dbReference type="EMBL" id="MFD0923717.1"/>
    </source>
</evidence>
<keyword evidence="7" id="KW-0648">Protein biosynthesis</keyword>